<evidence type="ECO:0000256" key="9">
    <source>
        <dbReference type="HAMAP-Rule" id="MF_00161"/>
    </source>
</evidence>
<feature type="transmembrane region" description="Helical" evidence="9">
    <location>
        <begin position="95"/>
        <end position="113"/>
    </location>
</feature>
<organism evidence="12 13">
    <name type="scientific">Pseudonocardia benzenivorans</name>
    <dbReference type="NCBI Taxonomy" id="228005"/>
    <lineage>
        <taxon>Bacteria</taxon>
        <taxon>Bacillati</taxon>
        <taxon>Actinomycetota</taxon>
        <taxon>Actinomycetes</taxon>
        <taxon>Pseudonocardiales</taxon>
        <taxon>Pseudonocardiaceae</taxon>
        <taxon>Pseudonocardia</taxon>
    </lineage>
</organism>
<keyword evidence="4 9" id="KW-0812">Transmembrane</keyword>
<sequence>MAQRARSAARRRTLLVILAVALAGVAWLVKIAIEAALGDGSIIDLGVLQLRLFYNTGVSFSLGSSLPTWVVILVTGAITLAIAGYAWVAAADVSLLGLIGLAAVVAGAATNLVNRAVEGAVADYFHTGWFATFNLPDTYITLGVVCIAISVIFPGPARPEPSAAAVSQDATAPDGDDAEHRSRGEG</sequence>
<keyword evidence="6 9" id="KW-0378">Hydrolase</keyword>
<keyword evidence="7 9" id="KW-1133">Transmembrane helix</keyword>
<keyword evidence="2 9" id="KW-1003">Cell membrane</keyword>
<evidence type="ECO:0000256" key="6">
    <source>
        <dbReference type="ARBA" id="ARBA00022801"/>
    </source>
</evidence>
<evidence type="ECO:0000256" key="2">
    <source>
        <dbReference type="ARBA" id="ARBA00022475"/>
    </source>
</evidence>
<proteinExistence type="inferred from homology"/>
<feature type="active site" evidence="9">
    <location>
        <position position="137"/>
    </location>
</feature>
<dbReference type="RefSeq" id="WP_013674104.1">
    <property type="nucleotide sequence ID" value="NZ_BAABKS010000033.1"/>
</dbReference>
<evidence type="ECO:0000256" key="8">
    <source>
        <dbReference type="ARBA" id="ARBA00023136"/>
    </source>
</evidence>
<dbReference type="InterPro" id="IPR001872">
    <property type="entry name" value="Peptidase_A8"/>
</dbReference>
<evidence type="ECO:0000256" key="4">
    <source>
        <dbReference type="ARBA" id="ARBA00022692"/>
    </source>
</evidence>
<accession>A0ABW3VMZ8</accession>
<dbReference type="GO" id="GO:0004190">
    <property type="term" value="F:aspartic-type endopeptidase activity"/>
    <property type="evidence" value="ECO:0007669"/>
    <property type="project" value="UniProtKB-EC"/>
</dbReference>
<feature type="region of interest" description="Disordered" evidence="11">
    <location>
        <begin position="159"/>
        <end position="186"/>
    </location>
</feature>
<evidence type="ECO:0000313" key="13">
    <source>
        <dbReference type="Proteomes" id="UP001597182"/>
    </source>
</evidence>
<dbReference type="PANTHER" id="PTHR33695">
    <property type="entry name" value="LIPOPROTEIN SIGNAL PEPTIDASE"/>
    <property type="match status" value="1"/>
</dbReference>
<comment type="caution">
    <text evidence="12">The sequence shown here is derived from an EMBL/GenBank/DDBJ whole genome shotgun (WGS) entry which is preliminary data.</text>
</comment>
<keyword evidence="13" id="KW-1185">Reference proteome</keyword>
<keyword evidence="8 9" id="KW-0472">Membrane</keyword>
<feature type="active site" evidence="9">
    <location>
        <position position="123"/>
    </location>
</feature>
<evidence type="ECO:0000313" key="12">
    <source>
        <dbReference type="EMBL" id="MFD1236477.1"/>
    </source>
</evidence>
<dbReference type="PRINTS" id="PR00781">
    <property type="entry name" value="LIPOSIGPTASE"/>
</dbReference>
<evidence type="ECO:0000256" key="1">
    <source>
        <dbReference type="ARBA" id="ARBA00006139"/>
    </source>
</evidence>
<comment type="similarity">
    <text evidence="1 9 10">Belongs to the peptidase A8 family.</text>
</comment>
<feature type="transmembrane region" description="Helical" evidence="9">
    <location>
        <begin position="69"/>
        <end position="88"/>
    </location>
</feature>
<comment type="catalytic activity">
    <reaction evidence="9">
        <text>Release of signal peptides from bacterial membrane prolipoproteins. Hydrolyzes -Xaa-Yaa-Zaa-|-(S,diacylglyceryl)Cys-, in which Xaa is hydrophobic (preferably Leu), and Yaa (Ala or Ser) and Zaa (Gly or Ala) have small, neutral side chains.</text>
        <dbReference type="EC" id="3.4.23.36"/>
    </reaction>
</comment>
<evidence type="ECO:0000256" key="5">
    <source>
        <dbReference type="ARBA" id="ARBA00022750"/>
    </source>
</evidence>
<gene>
    <name evidence="9" type="primary">lspA</name>
    <name evidence="12" type="ORF">ACFQ34_24600</name>
</gene>
<dbReference type="PANTHER" id="PTHR33695:SF1">
    <property type="entry name" value="LIPOPROTEIN SIGNAL PEPTIDASE"/>
    <property type="match status" value="1"/>
</dbReference>
<dbReference type="Pfam" id="PF01252">
    <property type="entry name" value="Peptidase_A8"/>
    <property type="match status" value="1"/>
</dbReference>
<name>A0ABW3VMZ8_9PSEU</name>
<comment type="subcellular location">
    <subcellularLocation>
        <location evidence="9">Cell membrane</location>
        <topology evidence="9">Multi-pass membrane protein</topology>
    </subcellularLocation>
</comment>
<evidence type="ECO:0000256" key="11">
    <source>
        <dbReference type="SAM" id="MobiDB-lite"/>
    </source>
</evidence>
<dbReference type="Proteomes" id="UP001597182">
    <property type="component" value="Unassembled WGS sequence"/>
</dbReference>
<evidence type="ECO:0000256" key="3">
    <source>
        <dbReference type="ARBA" id="ARBA00022670"/>
    </source>
</evidence>
<comment type="pathway">
    <text evidence="9">Protein modification; lipoprotein biosynthesis (signal peptide cleavage).</text>
</comment>
<dbReference type="EC" id="3.4.23.36" evidence="9"/>
<dbReference type="EMBL" id="JBHTMB010000224">
    <property type="protein sequence ID" value="MFD1236477.1"/>
    <property type="molecule type" value="Genomic_DNA"/>
</dbReference>
<protein>
    <recommendedName>
        <fullName evidence="9">Lipoprotein signal peptidase</fullName>
        <ecNumber evidence="9">3.4.23.36</ecNumber>
    </recommendedName>
    <alternativeName>
        <fullName evidence="9">Prolipoprotein signal peptidase</fullName>
    </alternativeName>
    <alternativeName>
        <fullName evidence="9">Signal peptidase II</fullName>
        <shortName evidence="9">SPase II</shortName>
    </alternativeName>
</protein>
<dbReference type="HAMAP" id="MF_00161">
    <property type="entry name" value="LspA"/>
    <property type="match status" value="1"/>
</dbReference>
<keyword evidence="5 9" id="KW-0064">Aspartyl protease</keyword>
<evidence type="ECO:0000256" key="7">
    <source>
        <dbReference type="ARBA" id="ARBA00022989"/>
    </source>
</evidence>
<feature type="transmembrane region" description="Helical" evidence="9">
    <location>
        <begin position="133"/>
        <end position="153"/>
    </location>
</feature>
<comment type="function">
    <text evidence="9">This protein specifically catalyzes the removal of signal peptides from prolipoproteins.</text>
</comment>
<keyword evidence="3 9" id="KW-0645">Protease</keyword>
<reference evidence="13" key="1">
    <citation type="journal article" date="2019" name="Int. J. Syst. Evol. Microbiol.">
        <title>The Global Catalogue of Microorganisms (GCM) 10K type strain sequencing project: providing services to taxonomists for standard genome sequencing and annotation.</title>
        <authorList>
            <consortium name="The Broad Institute Genomics Platform"/>
            <consortium name="The Broad Institute Genome Sequencing Center for Infectious Disease"/>
            <person name="Wu L."/>
            <person name="Ma J."/>
        </authorList>
    </citation>
    <scope>NUCLEOTIDE SEQUENCE [LARGE SCALE GENOMIC DNA]</scope>
    <source>
        <strain evidence="13">CCUG 49018</strain>
    </source>
</reference>
<evidence type="ECO:0000256" key="10">
    <source>
        <dbReference type="RuleBase" id="RU004181"/>
    </source>
</evidence>
<comment type="caution">
    <text evidence="9">Lacks conserved residue(s) required for the propagation of feature annotation.</text>
</comment>